<proteinExistence type="inferred from homology"/>
<dbReference type="Proteomes" id="UP000008207">
    <property type="component" value="Chromosome"/>
</dbReference>
<dbReference type="HOGENOM" id="CLU_105066_3_3_5"/>
<evidence type="ECO:0000313" key="6">
    <source>
        <dbReference type="Proteomes" id="UP000008207"/>
    </source>
</evidence>
<name>B8IKW1_METNO</name>
<dbReference type="SMART" id="SM00411">
    <property type="entry name" value="BHL"/>
    <property type="match status" value="1"/>
</dbReference>
<dbReference type="GO" id="GO:0003677">
    <property type="term" value="F:DNA binding"/>
    <property type="evidence" value="ECO:0007669"/>
    <property type="project" value="UniProtKB-KW"/>
</dbReference>
<dbReference type="AlphaFoldDB" id="B8IKW1"/>
<evidence type="ECO:0000256" key="2">
    <source>
        <dbReference type="ARBA" id="ARBA00023067"/>
    </source>
</evidence>
<protein>
    <submittedName>
        <fullName evidence="5">Histone family protein DNA-binding protein</fullName>
    </submittedName>
</protein>
<dbReference type="STRING" id="460265.Mnod_3224"/>
<dbReference type="InterPro" id="IPR010992">
    <property type="entry name" value="IHF-like_DNA-bd_dom_sf"/>
</dbReference>
<keyword evidence="2" id="KW-0226">DNA condensation</keyword>
<reference evidence="5 6" key="1">
    <citation type="submission" date="2009-01" db="EMBL/GenBank/DDBJ databases">
        <title>Complete sequence of chromosome of Methylobacterium nodulans ORS 2060.</title>
        <authorList>
            <consortium name="US DOE Joint Genome Institute"/>
            <person name="Lucas S."/>
            <person name="Copeland A."/>
            <person name="Lapidus A."/>
            <person name="Glavina del Rio T."/>
            <person name="Dalin E."/>
            <person name="Tice H."/>
            <person name="Bruce D."/>
            <person name="Goodwin L."/>
            <person name="Pitluck S."/>
            <person name="Sims D."/>
            <person name="Brettin T."/>
            <person name="Detter J.C."/>
            <person name="Han C."/>
            <person name="Larimer F."/>
            <person name="Land M."/>
            <person name="Hauser L."/>
            <person name="Kyrpides N."/>
            <person name="Ivanova N."/>
            <person name="Marx C.J."/>
            <person name="Richardson P."/>
        </authorList>
    </citation>
    <scope>NUCLEOTIDE SEQUENCE [LARGE SCALE GENOMIC DNA]</scope>
    <source>
        <strain evidence="6">LMG 21967 / CNCM I-2342 / ORS 2060</strain>
    </source>
</reference>
<dbReference type="PRINTS" id="PR01727">
    <property type="entry name" value="DNABINDINGHU"/>
</dbReference>
<gene>
    <name evidence="5" type="ordered locus">Mnod_3224</name>
</gene>
<dbReference type="GO" id="GO:0005829">
    <property type="term" value="C:cytosol"/>
    <property type="evidence" value="ECO:0007669"/>
    <property type="project" value="TreeGrafter"/>
</dbReference>
<evidence type="ECO:0000313" key="5">
    <source>
        <dbReference type="EMBL" id="ACL58149.1"/>
    </source>
</evidence>
<evidence type="ECO:0000256" key="1">
    <source>
        <dbReference type="ARBA" id="ARBA00010529"/>
    </source>
</evidence>
<dbReference type="GO" id="GO:0030261">
    <property type="term" value="P:chromosome condensation"/>
    <property type="evidence" value="ECO:0007669"/>
    <property type="project" value="UniProtKB-KW"/>
</dbReference>
<evidence type="ECO:0000256" key="4">
    <source>
        <dbReference type="RuleBase" id="RU003939"/>
    </source>
</evidence>
<accession>B8IKW1</accession>
<dbReference type="CDD" id="cd00591">
    <property type="entry name" value="HU_IHF"/>
    <property type="match status" value="1"/>
</dbReference>
<dbReference type="PANTHER" id="PTHR33175">
    <property type="entry name" value="DNA-BINDING PROTEIN HU"/>
    <property type="match status" value="1"/>
</dbReference>
<dbReference type="PANTHER" id="PTHR33175:SF3">
    <property type="entry name" value="DNA-BINDING PROTEIN HU-BETA"/>
    <property type="match status" value="1"/>
</dbReference>
<dbReference type="EMBL" id="CP001349">
    <property type="protein sequence ID" value="ACL58149.1"/>
    <property type="molecule type" value="Genomic_DNA"/>
</dbReference>
<dbReference type="SUPFAM" id="SSF47729">
    <property type="entry name" value="IHF-like DNA-binding proteins"/>
    <property type="match status" value="1"/>
</dbReference>
<dbReference type="GO" id="GO:0030527">
    <property type="term" value="F:structural constituent of chromatin"/>
    <property type="evidence" value="ECO:0007669"/>
    <property type="project" value="InterPro"/>
</dbReference>
<dbReference type="InterPro" id="IPR000119">
    <property type="entry name" value="Hist_DNA-bd"/>
</dbReference>
<sequence>MNKPDLLKAIAAKAGVSEAIGSKVLAAFGDIATQSLKSGDDVPLPGLGKLVTVRQEARKGHNPRTGQPLQIPARLVPKLRASTTLHDALN</sequence>
<organism evidence="5 6">
    <name type="scientific">Methylobacterium nodulans (strain LMG 21967 / CNCM I-2342 / ORS 2060)</name>
    <dbReference type="NCBI Taxonomy" id="460265"/>
    <lineage>
        <taxon>Bacteria</taxon>
        <taxon>Pseudomonadati</taxon>
        <taxon>Pseudomonadota</taxon>
        <taxon>Alphaproteobacteria</taxon>
        <taxon>Hyphomicrobiales</taxon>
        <taxon>Methylobacteriaceae</taxon>
        <taxon>Methylobacterium</taxon>
    </lineage>
</organism>
<evidence type="ECO:0000256" key="3">
    <source>
        <dbReference type="ARBA" id="ARBA00023125"/>
    </source>
</evidence>
<dbReference type="Pfam" id="PF00216">
    <property type="entry name" value="Bac_DNA_binding"/>
    <property type="match status" value="1"/>
</dbReference>
<dbReference type="OrthoDB" id="9799835at2"/>
<keyword evidence="6" id="KW-1185">Reference proteome</keyword>
<dbReference type="Gene3D" id="4.10.520.10">
    <property type="entry name" value="IHF-like DNA-binding proteins"/>
    <property type="match status" value="1"/>
</dbReference>
<dbReference type="KEGG" id="mno:Mnod_3224"/>
<keyword evidence="3 5" id="KW-0238">DNA-binding</keyword>
<comment type="similarity">
    <text evidence="1 4">Belongs to the bacterial histone-like protein family.</text>
</comment>
<dbReference type="eggNOG" id="COG0776">
    <property type="taxonomic scope" value="Bacteria"/>
</dbReference>
<dbReference type="RefSeq" id="WP_015929813.1">
    <property type="nucleotide sequence ID" value="NC_011894.1"/>
</dbReference>